<dbReference type="EMBL" id="KN837199">
    <property type="protein sequence ID" value="KIJ34444.1"/>
    <property type="molecule type" value="Genomic_DNA"/>
</dbReference>
<accession>A0A0C9UHX3</accession>
<sequence length="124" mass="12573">MQPQSQASLHPTQSISVPNPFNPLLLPAGFSTTTVLGPATTYLTEDVAITATPIPIETATVVKIPSPTVTTVIEHVAAAATISTTATGTVYGTSSRVIRVAEETATARVGIATCAGVATITARA</sequence>
<gene>
    <name evidence="1" type="ORF">M422DRAFT_263399</name>
</gene>
<reference evidence="1 2" key="1">
    <citation type="submission" date="2014-06" db="EMBL/GenBank/DDBJ databases">
        <title>Evolutionary Origins and Diversification of the Mycorrhizal Mutualists.</title>
        <authorList>
            <consortium name="DOE Joint Genome Institute"/>
            <consortium name="Mycorrhizal Genomics Consortium"/>
            <person name="Kohler A."/>
            <person name="Kuo A."/>
            <person name="Nagy L.G."/>
            <person name="Floudas D."/>
            <person name="Copeland A."/>
            <person name="Barry K.W."/>
            <person name="Cichocki N."/>
            <person name="Veneault-Fourrey C."/>
            <person name="LaButti K."/>
            <person name="Lindquist E.A."/>
            <person name="Lipzen A."/>
            <person name="Lundell T."/>
            <person name="Morin E."/>
            <person name="Murat C."/>
            <person name="Riley R."/>
            <person name="Ohm R."/>
            <person name="Sun H."/>
            <person name="Tunlid A."/>
            <person name="Henrissat B."/>
            <person name="Grigoriev I.V."/>
            <person name="Hibbett D.S."/>
            <person name="Martin F."/>
        </authorList>
    </citation>
    <scope>NUCLEOTIDE SEQUENCE [LARGE SCALE GENOMIC DNA]</scope>
    <source>
        <strain evidence="1 2">SS14</strain>
    </source>
</reference>
<evidence type="ECO:0000313" key="1">
    <source>
        <dbReference type="EMBL" id="KIJ34444.1"/>
    </source>
</evidence>
<protein>
    <submittedName>
        <fullName evidence="1">Uncharacterized protein</fullName>
    </submittedName>
</protein>
<organism evidence="1 2">
    <name type="scientific">Sphaerobolus stellatus (strain SS14)</name>
    <dbReference type="NCBI Taxonomy" id="990650"/>
    <lineage>
        <taxon>Eukaryota</taxon>
        <taxon>Fungi</taxon>
        <taxon>Dikarya</taxon>
        <taxon>Basidiomycota</taxon>
        <taxon>Agaricomycotina</taxon>
        <taxon>Agaricomycetes</taxon>
        <taxon>Phallomycetidae</taxon>
        <taxon>Geastrales</taxon>
        <taxon>Sphaerobolaceae</taxon>
        <taxon>Sphaerobolus</taxon>
    </lineage>
</organism>
<name>A0A0C9UHX3_SPHS4</name>
<proteinExistence type="predicted"/>
<dbReference type="Proteomes" id="UP000054279">
    <property type="component" value="Unassembled WGS sequence"/>
</dbReference>
<evidence type="ECO:0000313" key="2">
    <source>
        <dbReference type="Proteomes" id="UP000054279"/>
    </source>
</evidence>
<dbReference type="AlphaFoldDB" id="A0A0C9UHX3"/>
<keyword evidence="2" id="KW-1185">Reference proteome</keyword>
<dbReference type="HOGENOM" id="CLU_2005360_0_0_1"/>